<dbReference type="KEGG" id="cpsk:Q0N40_08160"/>
<dbReference type="RefSeq" id="WP_204087397.1">
    <property type="nucleotide sequence ID" value="NZ_CP137757.1"/>
</dbReference>
<dbReference type="Proteomes" id="UP001174314">
    <property type="component" value="Chromosome"/>
</dbReference>
<accession>A0AAU0PXD1</accession>
<evidence type="ECO:0000313" key="2">
    <source>
        <dbReference type="Proteomes" id="UP001174314"/>
    </source>
</evidence>
<dbReference type="PIRSF" id="PIRSF017349">
    <property type="entry name" value="UCP017349"/>
    <property type="match status" value="1"/>
</dbReference>
<evidence type="ECO:0000313" key="1">
    <source>
        <dbReference type="EMBL" id="WPF24505.1"/>
    </source>
</evidence>
<name>A0AAU0PXD1_9CORY</name>
<dbReference type="EMBL" id="CP137757">
    <property type="protein sequence ID" value="WPF24505.1"/>
    <property type="molecule type" value="Genomic_DNA"/>
</dbReference>
<protein>
    <submittedName>
        <fullName evidence="1">DUF3151 domain-containing protein</fullName>
    </submittedName>
</protein>
<dbReference type="Pfam" id="PF11349">
    <property type="entry name" value="DUF3151"/>
    <property type="match status" value="1"/>
</dbReference>
<reference evidence="1 2" key="1">
    <citation type="submission" date="2023-10" db="EMBL/GenBank/DDBJ databases">
        <title>complete genome sequence of Corynebacterium pseudokroppenstedtii P15-C1.</title>
        <authorList>
            <person name="Bruggemann H."/>
            <person name="Poehlein A."/>
        </authorList>
    </citation>
    <scope>NUCLEOTIDE SEQUENCE [LARGE SCALE GENOMIC DNA]</scope>
    <source>
        <strain evidence="1 2">P15_C1</strain>
    </source>
</reference>
<proteinExistence type="predicted"/>
<organism evidence="1 2">
    <name type="scientific">Corynebacterium pseudokroppenstedtii</name>
    <dbReference type="NCBI Taxonomy" id="2804917"/>
    <lineage>
        <taxon>Bacteria</taxon>
        <taxon>Bacillati</taxon>
        <taxon>Actinomycetota</taxon>
        <taxon>Actinomycetes</taxon>
        <taxon>Mycobacteriales</taxon>
        <taxon>Corynebacteriaceae</taxon>
        <taxon>Corynebacterium</taxon>
    </lineage>
</organism>
<dbReference type="InterPro" id="IPR014487">
    <property type="entry name" value="DUF3151"/>
</dbReference>
<gene>
    <name evidence="1" type="ORF">Q0N40_08160</name>
</gene>
<keyword evidence="2" id="KW-1185">Reference proteome</keyword>
<sequence length="155" mass="16673">MSEHRDFLAPAPVELPADPAKALIDEGKNLNDVVVAVPTSSLAWAELAEDALRSVDVTTAQSSDDHRHAAVAAYAYARTGYHRGLDALRANGWKGWGSVPWSHEPNRGVLRAIAALALAARAIGEDNEYDRCRKLLEDSDPSCVSSLIDDQLGAK</sequence>
<dbReference type="AlphaFoldDB" id="A0AAU0PXD1"/>